<organism evidence="1 2">
    <name type="scientific">Rhynchosporium agropyri</name>
    <dbReference type="NCBI Taxonomy" id="914238"/>
    <lineage>
        <taxon>Eukaryota</taxon>
        <taxon>Fungi</taxon>
        <taxon>Dikarya</taxon>
        <taxon>Ascomycota</taxon>
        <taxon>Pezizomycotina</taxon>
        <taxon>Leotiomycetes</taxon>
        <taxon>Helotiales</taxon>
        <taxon>Ploettnerulaceae</taxon>
        <taxon>Rhynchosporium</taxon>
    </lineage>
</organism>
<proteinExistence type="predicted"/>
<evidence type="ECO:0000313" key="2">
    <source>
        <dbReference type="Proteomes" id="UP000178912"/>
    </source>
</evidence>
<name>A0A1E1KEF5_9HELO</name>
<dbReference type="OrthoDB" id="3547557at2759"/>
<dbReference type="EMBL" id="FJUX01000026">
    <property type="protein sequence ID" value="CZS96381.1"/>
    <property type="molecule type" value="Genomic_DNA"/>
</dbReference>
<sequence>MSPYISAFQLLRVFEDSGIKEFALFIGDGYKILIGAEETYTGGLHEIQIIGHIFDEARCNYQDVPTDRKAKGFDGGGSFPGLSGLDIWWRPVRPEAEVLAIQYNGARSIGFLEDLRKFEEAFDRGYSKIPNLIRDCIVYSFIAAR</sequence>
<dbReference type="AlphaFoldDB" id="A0A1E1KEF5"/>
<dbReference type="Proteomes" id="UP000178912">
    <property type="component" value="Unassembled WGS sequence"/>
</dbReference>
<gene>
    <name evidence="1" type="ORF">RAG0_05740</name>
</gene>
<keyword evidence="2" id="KW-1185">Reference proteome</keyword>
<evidence type="ECO:0000313" key="1">
    <source>
        <dbReference type="EMBL" id="CZS96381.1"/>
    </source>
</evidence>
<accession>A0A1E1KEF5</accession>
<protein>
    <submittedName>
        <fullName evidence="1">Uncharacterized protein</fullName>
    </submittedName>
</protein>
<reference evidence="2" key="1">
    <citation type="submission" date="2016-03" db="EMBL/GenBank/DDBJ databases">
        <authorList>
            <person name="Guldener U."/>
        </authorList>
    </citation>
    <scope>NUCLEOTIDE SEQUENCE [LARGE SCALE GENOMIC DNA]</scope>
    <source>
        <strain evidence="2">04CH-RAC-A.6.1</strain>
    </source>
</reference>